<evidence type="ECO:0000256" key="1">
    <source>
        <dbReference type="SAM" id="MobiDB-lite"/>
    </source>
</evidence>
<organism evidence="2 3">
    <name type="scientific">Xylaria grammica</name>
    <dbReference type="NCBI Taxonomy" id="363999"/>
    <lineage>
        <taxon>Eukaryota</taxon>
        <taxon>Fungi</taxon>
        <taxon>Dikarya</taxon>
        <taxon>Ascomycota</taxon>
        <taxon>Pezizomycotina</taxon>
        <taxon>Sordariomycetes</taxon>
        <taxon>Xylariomycetidae</taxon>
        <taxon>Xylariales</taxon>
        <taxon>Xylariaceae</taxon>
        <taxon>Xylaria</taxon>
    </lineage>
</organism>
<feature type="compositionally biased region" description="Polar residues" evidence="1">
    <location>
        <begin position="362"/>
        <end position="373"/>
    </location>
</feature>
<feature type="region of interest" description="Disordered" evidence="1">
    <location>
        <begin position="347"/>
        <end position="430"/>
    </location>
</feature>
<protein>
    <recommendedName>
        <fullName evidence="4">MADS-box domain-containing protein</fullName>
    </recommendedName>
</protein>
<sequence>MSQQKAHRSILGPQHCLSYCYHGQHSIHSSELLEDGDFVQCAIHSPVDSPQYFVLPTPGHESAFPTVFPQQEHSESPAVAVPSATNSDSGRAIPNTPSEEDTAALLRNQYACRRRATLSAFRTAHKLHVQSECEVLVIVSHRHENKLHVYCTEPSEDWPPPYQKIKRMYPMPELFTPSNLGNLFKHSKPRWLSASTTPAVQSDTPHTSSIQCEEPRGQLALGVGGNPAPFQEGPLPLGHHSAVTEKHTISRQFPAYQDHTLSRSHQRRQEAIERQPMPDIQGQPGSIIVEIPQKLKRQEPHLRSPETIVAARNLDSRMDWAPSTLESPSPSPATYDNRRLVLAHDSLQPKHPRQRTPRKINVANNIPRTPSRSNVRDIRRANACSGIQSEPNRPNVPAMPPQRPYRVHKNRGPKQLRRNGRFVSPKDSSI</sequence>
<reference evidence="2 3" key="1">
    <citation type="submission" date="2018-12" db="EMBL/GenBank/DDBJ databases">
        <title>Draft genome sequence of Xylaria grammica IHI A82.</title>
        <authorList>
            <person name="Buettner E."/>
            <person name="Kellner H."/>
        </authorList>
    </citation>
    <scope>NUCLEOTIDE SEQUENCE [LARGE SCALE GENOMIC DNA]</scope>
    <source>
        <strain evidence="2 3">IHI A82</strain>
    </source>
</reference>
<keyword evidence="3" id="KW-1185">Reference proteome</keyword>
<evidence type="ECO:0000313" key="3">
    <source>
        <dbReference type="Proteomes" id="UP000286045"/>
    </source>
</evidence>
<evidence type="ECO:0000313" key="2">
    <source>
        <dbReference type="EMBL" id="RWA10338.1"/>
    </source>
</evidence>
<feature type="compositionally biased region" description="Basic residues" evidence="1">
    <location>
        <begin position="405"/>
        <end position="420"/>
    </location>
</feature>
<name>A0A439D7F6_9PEZI</name>
<accession>A0A439D7F6</accession>
<dbReference type="Proteomes" id="UP000286045">
    <property type="component" value="Unassembled WGS sequence"/>
</dbReference>
<evidence type="ECO:0008006" key="4">
    <source>
        <dbReference type="Google" id="ProtNLM"/>
    </source>
</evidence>
<proteinExistence type="predicted"/>
<gene>
    <name evidence="2" type="ORF">EKO27_g4767</name>
</gene>
<dbReference type="EMBL" id="RYZI01000118">
    <property type="protein sequence ID" value="RWA10338.1"/>
    <property type="molecule type" value="Genomic_DNA"/>
</dbReference>
<dbReference type="AlphaFoldDB" id="A0A439D7F6"/>
<comment type="caution">
    <text evidence="2">The sequence shown here is derived from an EMBL/GenBank/DDBJ whole genome shotgun (WGS) entry which is preliminary data.</text>
</comment>